<dbReference type="InterPro" id="IPR001647">
    <property type="entry name" value="HTH_TetR"/>
</dbReference>
<dbReference type="Pfam" id="PF00440">
    <property type="entry name" value="TetR_N"/>
    <property type="match status" value="1"/>
</dbReference>
<comment type="caution">
    <text evidence="4">The sequence shown here is derived from an EMBL/GenBank/DDBJ whole genome shotgun (WGS) entry which is preliminary data.</text>
</comment>
<dbReference type="Pfam" id="PF14246">
    <property type="entry name" value="TetR_C_7"/>
    <property type="match status" value="1"/>
</dbReference>
<protein>
    <submittedName>
        <fullName evidence="4">TetR/AcrR family transcriptional regulator</fullName>
    </submittedName>
</protein>
<evidence type="ECO:0000259" key="3">
    <source>
        <dbReference type="PROSITE" id="PS50977"/>
    </source>
</evidence>
<keyword evidence="5" id="KW-1185">Reference proteome</keyword>
<dbReference type="EMBL" id="BAAAEM010000002">
    <property type="protein sequence ID" value="GAA0475975.1"/>
    <property type="molecule type" value="Genomic_DNA"/>
</dbReference>
<evidence type="ECO:0000256" key="2">
    <source>
        <dbReference type="PROSITE-ProRule" id="PRU00335"/>
    </source>
</evidence>
<evidence type="ECO:0000313" key="4">
    <source>
        <dbReference type="EMBL" id="GAA0475975.1"/>
    </source>
</evidence>
<dbReference type="Gene3D" id="1.10.357.10">
    <property type="entry name" value="Tetracycline Repressor, domain 2"/>
    <property type="match status" value="1"/>
</dbReference>
<dbReference type="SUPFAM" id="SSF46689">
    <property type="entry name" value="Homeodomain-like"/>
    <property type="match status" value="1"/>
</dbReference>
<dbReference type="Gene3D" id="1.10.10.60">
    <property type="entry name" value="Homeodomain-like"/>
    <property type="match status" value="1"/>
</dbReference>
<dbReference type="PANTHER" id="PTHR30055:SF146">
    <property type="entry name" value="HTH-TYPE TRANSCRIPTIONAL DUAL REGULATOR CECR"/>
    <property type="match status" value="1"/>
</dbReference>
<reference evidence="4 5" key="1">
    <citation type="journal article" date="2019" name="Int. J. Syst. Evol. Microbiol.">
        <title>The Global Catalogue of Microorganisms (GCM) 10K type strain sequencing project: providing services to taxonomists for standard genome sequencing and annotation.</title>
        <authorList>
            <consortium name="The Broad Institute Genomics Platform"/>
            <consortium name="The Broad Institute Genome Sequencing Center for Infectious Disease"/>
            <person name="Wu L."/>
            <person name="Ma J."/>
        </authorList>
    </citation>
    <scope>NUCLEOTIDE SEQUENCE [LARGE SCALE GENOMIC DNA]</scope>
    <source>
        <strain evidence="4 5">JCM 14162</strain>
    </source>
</reference>
<evidence type="ECO:0000256" key="1">
    <source>
        <dbReference type="ARBA" id="ARBA00023125"/>
    </source>
</evidence>
<dbReference type="PANTHER" id="PTHR30055">
    <property type="entry name" value="HTH-TYPE TRANSCRIPTIONAL REGULATOR RUTR"/>
    <property type="match status" value="1"/>
</dbReference>
<evidence type="ECO:0000313" key="5">
    <source>
        <dbReference type="Proteomes" id="UP001500713"/>
    </source>
</evidence>
<dbReference type="InterPro" id="IPR050109">
    <property type="entry name" value="HTH-type_TetR-like_transc_reg"/>
</dbReference>
<gene>
    <name evidence="4" type="ORF">GCM10009096_17130</name>
</gene>
<feature type="domain" description="HTH tetR-type" evidence="3">
    <location>
        <begin position="1"/>
        <end position="54"/>
    </location>
</feature>
<organism evidence="4 5">
    <name type="scientific">Parasphingorhabdus litoris</name>
    <dbReference type="NCBI Taxonomy" id="394733"/>
    <lineage>
        <taxon>Bacteria</taxon>
        <taxon>Pseudomonadati</taxon>
        <taxon>Pseudomonadota</taxon>
        <taxon>Alphaproteobacteria</taxon>
        <taxon>Sphingomonadales</taxon>
        <taxon>Sphingomonadaceae</taxon>
        <taxon>Parasphingorhabdus</taxon>
    </lineage>
</organism>
<dbReference type="InterPro" id="IPR036271">
    <property type="entry name" value="Tet_transcr_reg_TetR-rel_C_sf"/>
</dbReference>
<name>A0ABN1AGK6_9SPHN</name>
<keyword evidence="1 2" id="KW-0238">DNA-binding</keyword>
<proteinExistence type="predicted"/>
<dbReference type="InterPro" id="IPR039536">
    <property type="entry name" value="TetR_C_Proteobacteria"/>
</dbReference>
<dbReference type="SUPFAM" id="SSF48498">
    <property type="entry name" value="Tetracyclin repressor-like, C-terminal domain"/>
    <property type="match status" value="1"/>
</dbReference>
<dbReference type="PROSITE" id="PS50977">
    <property type="entry name" value="HTH_TETR_2"/>
    <property type="match status" value="1"/>
</dbReference>
<dbReference type="InterPro" id="IPR009057">
    <property type="entry name" value="Homeodomain-like_sf"/>
</dbReference>
<feature type="DNA-binding region" description="H-T-H motif" evidence="2">
    <location>
        <begin position="17"/>
        <end position="36"/>
    </location>
</feature>
<sequence length="191" mass="21351">MEAACKQFFNHGFAATSIEAIAADAGVSKVTIYNRFGGKEGLFTAAVENECDNMQHNLSIDMDDELSLREQLVTFGDNMIRFLERPEITRMEVHLPVEVEENPALGKLFLDAGPRRMLRFLSRLLSESAKRGEITVSDPDQAAELLAGMFKGMADLDRRFGQLDPATAQQQTDKRIKSAVDLFLRSHQSQN</sequence>
<accession>A0ABN1AGK6</accession>
<dbReference type="Proteomes" id="UP001500713">
    <property type="component" value="Unassembled WGS sequence"/>
</dbReference>